<proteinExistence type="predicted"/>
<dbReference type="Proteomes" id="UP000275408">
    <property type="component" value="Unassembled WGS sequence"/>
</dbReference>
<keyword evidence="2" id="KW-1185">Reference proteome</keyword>
<organism evidence="1 2">
    <name type="scientific">Pocillopora damicornis</name>
    <name type="common">Cauliflower coral</name>
    <name type="synonym">Millepora damicornis</name>
    <dbReference type="NCBI Taxonomy" id="46731"/>
    <lineage>
        <taxon>Eukaryota</taxon>
        <taxon>Metazoa</taxon>
        <taxon>Cnidaria</taxon>
        <taxon>Anthozoa</taxon>
        <taxon>Hexacorallia</taxon>
        <taxon>Scleractinia</taxon>
        <taxon>Astrocoeniina</taxon>
        <taxon>Pocilloporidae</taxon>
        <taxon>Pocillopora</taxon>
    </lineage>
</organism>
<protein>
    <submittedName>
        <fullName evidence="1">Uncharacterized protein</fullName>
    </submittedName>
</protein>
<reference evidence="1 2" key="1">
    <citation type="journal article" date="2018" name="Sci. Rep.">
        <title>Comparative analysis of the Pocillopora damicornis genome highlights role of immune system in coral evolution.</title>
        <authorList>
            <person name="Cunning R."/>
            <person name="Bay R.A."/>
            <person name="Gillette P."/>
            <person name="Baker A.C."/>
            <person name="Traylor-Knowles N."/>
        </authorList>
    </citation>
    <scope>NUCLEOTIDE SEQUENCE [LARGE SCALE GENOMIC DNA]</scope>
    <source>
        <strain evidence="1">RSMAS</strain>
        <tissue evidence="1">Whole animal</tissue>
    </source>
</reference>
<sequence length="130" mass="13656">SRVWTVKNWYSSKNKMASSAGRTLRSASRLILQAASSQSGRIASQAGSPKLQTVRALHQAAGISLARQAQRTFSVSISRTVSACAMMSTASPVSTCGSLLCTGSSSDMMEVSASEDEGLVIEAPEKLDDL</sequence>
<accession>A0A3M6TR12</accession>
<dbReference type="EMBL" id="RCHS01003123">
    <property type="protein sequence ID" value="RMX43847.1"/>
    <property type="molecule type" value="Genomic_DNA"/>
</dbReference>
<evidence type="ECO:0000313" key="2">
    <source>
        <dbReference type="Proteomes" id="UP000275408"/>
    </source>
</evidence>
<feature type="non-terminal residue" evidence="1">
    <location>
        <position position="1"/>
    </location>
</feature>
<dbReference type="AlphaFoldDB" id="A0A3M6TR12"/>
<name>A0A3M6TR12_POCDA</name>
<evidence type="ECO:0000313" key="1">
    <source>
        <dbReference type="EMBL" id="RMX43847.1"/>
    </source>
</evidence>
<gene>
    <name evidence="1" type="ORF">pdam_00017844</name>
</gene>
<comment type="caution">
    <text evidence="1">The sequence shown here is derived from an EMBL/GenBank/DDBJ whole genome shotgun (WGS) entry which is preliminary data.</text>
</comment>
<dbReference type="OrthoDB" id="5959869at2759"/>